<evidence type="ECO:0000313" key="1">
    <source>
        <dbReference type="EMBL" id="GHB47707.1"/>
    </source>
</evidence>
<gene>
    <name evidence="1" type="ORF">GCM10010347_16820</name>
</gene>
<evidence type="ECO:0000313" key="2">
    <source>
        <dbReference type="Proteomes" id="UP000642673"/>
    </source>
</evidence>
<comment type="caution">
    <text evidence="1">The sequence shown here is derived from an EMBL/GenBank/DDBJ whole genome shotgun (WGS) entry which is preliminary data.</text>
</comment>
<protein>
    <submittedName>
        <fullName evidence="1">Uncharacterized protein</fullName>
    </submittedName>
</protein>
<organism evidence="1 2">
    <name type="scientific">Streptomyces cirratus</name>
    <dbReference type="NCBI Taxonomy" id="68187"/>
    <lineage>
        <taxon>Bacteria</taxon>
        <taxon>Bacillati</taxon>
        <taxon>Actinomycetota</taxon>
        <taxon>Actinomycetes</taxon>
        <taxon>Kitasatosporales</taxon>
        <taxon>Streptomycetaceae</taxon>
        <taxon>Streptomyces</taxon>
    </lineage>
</organism>
<dbReference type="Proteomes" id="UP000642673">
    <property type="component" value="Unassembled WGS sequence"/>
</dbReference>
<name>A0ABQ3EN26_9ACTN</name>
<dbReference type="EMBL" id="BMVP01000002">
    <property type="protein sequence ID" value="GHB47707.1"/>
    <property type="molecule type" value="Genomic_DNA"/>
</dbReference>
<keyword evidence="2" id="KW-1185">Reference proteome</keyword>
<proteinExistence type="predicted"/>
<accession>A0ABQ3EN26</accession>
<sequence length="62" mass="6078">MGTRAVRVAGPPSGSVVAPSVAIAARLPDSSFAAVTGSSDMCGHIVTRVGGQASSLPQVSVR</sequence>
<reference evidence="2" key="1">
    <citation type="journal article" date="2019" name="Int. J. Syst. Evol. Microbiol.">
        <title>The Global Catalogue of Microorganisms (GCM) 10K type strain sequencing project: providing services to taxonomists for standard genome sequencing and annotation.</title>
        <authorList>
            <consortium name="The Broad Institute Genomics Platform"/>
            <consortium name="The Broad Institute Genome Sequencing Center for Infectious Disease"/>
            <person name="Wu L."/>
            <person name="Ma J."/>
        </authorList>
    </citation>
    <scope>NUCLEOTIDE SEQUENCE [LARGE SCALE GENOMIC DNA]</scope>
    <source>
        <strain evidence="2">JCM 4738</strain>
    </source>
</reference>